<keyword evidence="1" id="KW-0732">Signal</keyword>
<feature type="signal peptide" evidence="1">
    <location>
        <begin position="1"/>
        <end position="20"/>
    </location>
</feature>
<dbReference type="KEGG" id="bman:114242940"/>
<reference evidence="3" key="1">
    <citation type="submission" date="2025-08" db="UniProtKB">
        <authorList>
            <consortium name="RefSeq"/>
        </authorList>
    </citation>
    <scope>IDENTIFICATION</scope>
    <source>
        <tissue evidence="3">Silk gland</tissue>
    </source>
</reference>
<dbReference type="GeneID" id="114242940"/>
<evidence type="ECO:0000313" key="2">
    <source>
        <dbReference type="Proteomes" id="UP000504629"/>
    </source>
</evidence>
<dbReference type="OrthoDB" id="6998938at2759"/>
<feature type="chain" id="PRO_5027111340" evidence="1">
    <location>
        <begin position="21"/>
        <end position="198"/>
    </location>
</feature>
<accession>A0A6J2JP44</accession>
<proteinExistence type="predicted"/>
<dbReference type="RefSeq" id="XP_028030074.1">
    <property type="nucleotide sequence ID" value="XM_028174273.1"/>
</dbReference>
<dbReference type="Proteomes" id="UP000504629">
    <property type="component" value="Unplaced"/>
</dbReference>
<evidence type="ECO:0000313" key="3">
    <source>
        <dbReference type="RefSeq" id="XP_028030074.1"/>
    </source>
</evidence>
<organism evidence="2 3">
    <name type="scientific">Bombyx mandarina</name>
    <name type="common">Wild silk moth</name>
    <name type="synonym">Wild silkworm</name>
    <dbReference type="NCBI Taxonomy" id="7092"/>
    <lineage>
        <taxon>Eukaryota</taxon>
        <taxon>Metazoa</taxon>
        <taxon>Ecdysozoa</taxon>
        <taxon>Arthropoda</taxon>
        <taxon>Hexapoda</taxon>
        <taxon>Insecta</taxon>
        <taxon>Pterygota</taxon>
        <taxon>Neoptera</taxon>
        <taxon>Endopterygota</taxon>
        <taxon>Lepidoptera</taxon>
        <taxon>Glossata</taxon>
        <taxon>Ditrysia</taxon>
        <taxon>Bombycoidea</taxon>
        <taxon>Bombycidae</taxon>
        <taxon>Bombycinae</taxon>
        <taxon>Bombyx</taxon>
    </lineage>
</organism>
<name>A0A6J2JP44_BOMMA</name>
<sequence>MSPQRRCILIVLLAAGVINASPKVNDVHDKQQNCENSPQGHVFNEAQVIGTWHPQQHKSKKTYAFGDSECVQLTSVNEQERNELKEMIGNYVDKMKWENLTLRMQIPCPSDKHNVTKDYYLERLEGDGFYRTLNMPPPTAKLEFGVFRRYPIRLKIIENEYLGIMDCHVFLLGKEPSDGTKVDERLNKITQIYWPDDI</sequence>
<protein>
    <submittedName>
        <fullName evidence="3">Uncharacterized protein LOC114242940</fullName>
    </submittedName>
</protein>
<keyword evidence="2" id="KW-1185">Reference proteome</keyword>
<evidence type="ECO:0000256" key="1">
    <source>
        <dbReference type="SAM" id="SignalP"/>
    </source>
</evidence>
<gene>
    <name evidence="3" type="primary">LOC114242940</name>
</gene>
<dbReference type="AlphaFoldDB" id="A0A6J2JP44"/>